<evidence type="ECO:0000313" key="1">
    <source>
        <dbReference type="EMBL" id="SFE19974.1"/>
    </source>
</evidence>
<sequence>MDDVAQVQCPYCFEVVEIVVDPATRGELIQDCEVCCRPWRLLVRRRRDGSPLVTVERAQ</sequence>
<accession>A0A1I1YK29</accession>
<dbReference type="AlphaFoldDB" id="A0A1I1YK29"/>
<protein>
    <submittedName>
        <fullName evidence="1">Cysteine-rich CPXCG</fullName>
    </submittedName>
</protein>
<organism evidence="1 2">
    <name type="scientific">Nannocystis exedens</name>
    <dbReference type="NCBI Taxonomy" id="54"/>
    <lineage>
        <taxon>Bacteria</taxon>
        <taxon>Pseudomonadati</taxon>
        <taxon>Myxococcota</taxon>
        <taxon>Polyangia</taxon>
        <taxon>Nannocystales</taxon>
        <taxon>Nannocystaceae</taxon>
        <taxon>Nannocystis</taxon>
    </lineage>
</organism>
<keyword evidence="2" id="KW-1185">Reference proteome</keyword>
<dbReference type="OrthoDB" id="9814566at2"/>
<dbReference type="STRING" id="54.SAMN02745121_03357"/>
<dbReference type="Proteomes" id="UP000199400">
    <property type="component" value="Unassembled WGS sequence"/>
</dbReference>
<dbReference type="RefSeq" id="WP_096328459.1">
    <property type="nucleotide sequence ID" value="NZ_FOMX01000010.1"/>
</dbReference>
<name>A0A1I1YK29_9BACT</name>
<dbReference type="Pfam" id="PF14255">
    <property type="entry name" value="Zn_ribbon_21"/>
    <property type="match status" value="1"/>
</dbReference>
<evidence type="ECO:0000313" key="2">
    <source>
        <dbReference type="Proteomes" id="UP000199400"/>
    </source>
</evidence>
<dbReference type="InterPro" id="IPR025990">
    <property type="entry name" value="zinc_ribbon_bacterial"/>
</dbReference>
<dbReference type="EMBL" id="FOMX01000010">
    <property type="protein sequence ID" value="SFE19974.1"/>
    <property type="molecule type" value="Genomic_DNA"/>
</dbReference>
<gene>
    <name evidence="1" type="ORF">SAMN02745121_03357</name>
</gene>
<reference evidence="2" key="1">
    <citation type="submission" date="2016-10" db="EMBL/GenBank/DDBJ databases">
        <authorList>
            <person name="Varghese N."/>
            <person name="Submissions S."/>
        </authorList>
    </citation>
    <scope>NUCLEOTIDE SEQUENCE [LARGE SCALE GENOMIC DNA]</scope>
    <source>
        <strain evidence="2">ATCC 25963</strain>
    </source>
</reference>
<proteinExistence type="predicted"/>